<evidence type="ECO:0000313" key="2">
    <source>
        <dbReference type="Ensembl" id="ENSELUP00000066541.2"/>
    </source>
</evidence>
<reference evidence="2" key="2">
    <citation type="submission" date="2020-02" db="EMBL/GenBank/DDBJ databases">
        <title>Esox lucius (northern pike) genome, fEsoLuc1, primary haplotype.</title>
        <authorList>
            <person name="Myers G."/>
            <person name="Karagic N."/>
            <person name="Meyer A."/>
            <person name="Pippel M."/>
            <person name="Reichard M."/>
            <person name="Winkler S."/>
            <person name="Tracey A."/>
            <person name="Sims Y."/>
            <person name="Howe K."/>
            <person name="Rhie A."/>
            <person name="Formenti G."/>
            <person name="Durbin R."/>
            <person name="Fedrigo O."/>
            <person name="Jarvis E.D."/>
        </authorList>
    </citation>
    <scope>NUCLEOTIDE SEQUENCE [LARGE SCALE GENOMIC DNA]</scope>
</reference>
<dbReference type="AlphaFoldDB" id="A0A6Q2YM88"/>
<feature type="region of interest" description="Disordered" evidence="1">
    <location>
        <begin position="200"/>
        <end position="225"/>
    </location>
</feature>
<accession>A0A6Q2YM88</accession>
<name>A0A6Q2YM88_ESOLU</name>
<keyword evidence="3" id="KW-1185">Reference proteome</keyword>
<feature type="region of interest" description="Disordered" evidence="1">
    <location>
        <begin position="69"/>
        <end position="111"/>
    </location>
</feature>
<dbReference type="GeneTree" id="ENSGT01000000215019"/>
<dbReference type="PANTHER" id="PTHR31025">
    <property type="entry name" value="SI:CH211-196P9.1-RELATED"/>
    <property type="match status" value="1"/>
</dbReference>
<reference evidence="2" key="3">
    <citation type="submission" date="2025-08" db="UniProtKB">
        <authorList>
            <consortium name="Ensembl"/>
        </authorList>
    </citation>
    <scope>IDENTIFICATION</scope>
</reference>
<reference evidence="2" key="4">
    <citation type="submission" date="2025-09" db="UniProtKB">
        <authorList>
            <consortium name="Ensembl"/>
        </authorList>
    </citation>
    <scope>IDENTIFICATION</scope>
</reference>
<dbReference type="PANTHER" id="PTHR31025:SF22">
    <property type="entry name" value="IP13529P"/>
    <property type="match status" value="1"/>
</dbReference>
<dbReference type="Ensembl" id="ENSELUT00000069695.2">
    <property type="protein sequence ID" value="ENSELUP00000066541.2"/>
    <property type="gene ID" value="ENSELUG00000025112.2"/>
</dbReference>
<evidence type="ECO:0000313" key="3">
    <source>
        <dbReference type="Proteomes" id="UP000265140"/>
    </source>
</evidence>
<protein>
    <submittedName>
        <fullName evidence="2">Uncharacterized protein</fullName>
    </submittedName>
</protein>
<organism evidence="2 3">
    <name type="scientific">Esox lucius</name>
    <name type="common">Northern pike</name>
    <dbReference type="NCBI Taxonomy" id="8010"/>
    <lineage>
        <taxon>Eukaryota</taxon>
        <taxon>Metazoa</taxon>
        <taxon>Chordata</taxon>
        <taxon>Craniata</taxon>
        <taxon>Vertebrata</taxon>
        <taxon>Euteleostomi</taxon>
        <taxon>Actinopterygii</taxon>
        <taxon>Neopterygii</taxon>
        <taxon>Teleostei</taxon>
        <taxon>Protacanthopterygii</taxon>
        <taxon>Esociformes</taxon>
        <taxon>Esocidae</taxon>
        <taxon>Esox</taxon>
    </lineage>
</organism>
<dbReference type="InParanoid" id="A0A6Q2YM88"/>
<evidence type="ECO:0000256" key="1">
    <source>
        <dbReference type="SAM" id="MobiDB-lite"/>
    </source>
</evidence>
<dbReference type="OMA" id="GANMESV"/>
<reference evidence="3" key="1">
    <citation type="journal article" date="2014" name="PLoS ONE">
        <title>The genome and linkage map of the northern pike (Esox lucius): conserved synteny revealed between the salmonid sister group and the Neoteleostei.</title>
        <authorList>
            <person name="Rondeau E.B."/>
            <person name="Minkley D.R."/>
            <person name="Leong J.S."/>
            <person name="Messmer A.M."/>
            <person name="Jantzen J.R."/>
            <person name="von Schalburg K.R."/>
            <person name="Lemon C."/>
            <person name="Bird N.H."/>
            <person name="Koop B.F."/>
        </authorList>
    </citation>
    <scope>NUCLEOTIDE SEQUENCE</scope>
</reference>
<dbReference type="Proteomes" id="UP000265140">
    <property type="component" value="Chromosome 8"/>
</dbReference>
<sequence>MELVKNYVKKAMPSLSSDQMDTLMAKLEELGVLSVDDLSLVDPEDIKDTLPFIQCKRFVRAVKALEADSQAPPQFTRPGPSSTPEPQRLQLPSTPPETADSPSQDTYSVPWHKFPSKVMDDLREKKYIMGKDRREMVRIVAEDYLHKHPGRPGRQKLRELASMIVGQYPASFKLTEPFGNEPFAKDGSETVFRQLEHRIENMKRPQSSLRRRAGGENSTKKRPRNSDLYGCVAWDPIIEGTVCREDLLSKRDDLKRAFQTRDLQESSVRKLMTETYPIQREILNDADTPIGVVKDEWPFLFEVPHLFDHASKLLGFSVQNKLAQELSKKEKGINDFLDSKGMKMGEGPIQLICGIAKYFKEDSYKLFDKKEISADPEVELPVTPCILVRGDQQFRIALDGLLVNDHITSPIVALSYVFSMFYVCNIQYPPEMAFTLEFMQRVFFGINPERGSKAEKKGKKRHFIPPQVCKLVSQLKEFECKQKESEWAI</sequence>
<dbReference type="Bgee" id="ENSELUG00000025112">
    <property type="expression patterns" value="Expressed in heart and 3 other cell types or tissues"/>
</dbReference>
<proteinExistence type="predicted"/>